<dbReference type="EMBL" id="KZ293694">
    <property type="protein sequence ID" value="PBK85020.1"/>
    <property type="molecule type" value="Genomic_DNA"/>
</dbReference>
<gene>
    <name evidence="1" type="ORF">ARMGADRAFT_1169769</name>
</gene>
<dbReference type="AlphaFoldDB" id="A0A2H3CT34"/>
<dbReference type="STRING" id="47427.A0A2H3CT34"/>
<proteinExistence type="predicted"/>
<accession>A0A2H3CT34</accession>
<keyword evidence="2" id="KW-1185">Reference proteome</keyword>
<dbReference type="InParanoid" id="A0A2H3CT34"/>
<dbReference type="OMA" id="IRESHIV"/>
<evidence type="ECO:0000313" key="2">
    <source>
        <dbReference type="Proteomes" id="UP000217790"/>
    </source>
</evidence>
<organism evidence="1 2">
    <name type="scientific">Armillaria gallica</name>
    <name type="common">Bulbous honey fungus</name>
    <name type="synonym">Armillaria bulbosa</name>
    <dbReference type="NCBI Taxonomy" id="47427"/>
    <lineage>
        <taxon>Eukaryota</taxon>
        <taxon>Fungi</taxon>
        <taxon>Dikarya</taxon>
        <taxon>Basidiomycota</taxon>
        <taxon>Agaricomycotina</taxon>
        <taxon>Agaricomycetes</taxon>
        <taxon>Agaricomycetidae</taxon>
        <taxon>Agaricales</taxon>
        <taxon>Marasmiineae</taxon>
        <taxon>Physalacriaceae</taxon>
        <taxon>Armillaria</taxon>
    </lineage>
</organism>
<dbReference type="Proteomes" id="UP000217790">
    <property type="component" value="Unassembled WGS sequence"/>
</dbReference>
<reference evidence="2" key="1">
    <citation type="journal article" date="2017" name="Nat. Ecol. Evol.">
        <title>Genome expansion and lineage-specific genetic innovations in the forest pathogenic fungi Armillaria.</title>
        <authorList>
            <person name="Sipos G."/>
            <person name="Prasanna A.N."/>
            <person name="Walter M.C."/>
            <person name="O'Connor E."/>
            <person name="Balint B."/>
            <person name="Krizsan K."/>
            <person name="Kiss B."/>
            <person name="Hess J."/>
            <person name="Varga T."/>
            <person name="Slot J."/>
            <person name="Riley R."/>
            <person name="Boka B."/>
            <person name="Rigling D."/>
            <person name="Barry K."/>
            <person name="Lee J."/>
            <person name="Mihaltcheva S."/>
            <person name="LaButti K."/>
            <person name="Lipzen A."/>
            <person name="Waldron R."/>
            <person name="Moloney N.M."/>
            <person name="Sperisen C."/>
            <person name="Kredics L."/>
            <person name="Vagvoelgyi C."/>
            <person name="Patrignani A."/>
            <person name="Fitzpatrick D."/>
            <person name="Nagy I."/>
            <person name="Doyle S."/>
            <person name="Anderson J.B."/>
            <person name="Grigoriev I.V."/>
            <person name="Gueldener U."/>
            <person name="Muensterkoetter M."/>
            <person name="Nagy L.G."/>
        </authorList>
    </citation>
    <scope>NUCLEOTIDE SEQUENCE [LARGE SCALE GENOMIC DNA]</scope>
    <source>
        <strain evidence="2">Ar21-2</strain>
    </source>
</reference>
<evidence type="ECO:0000313" key="1">
    <source>
        <dbReference type="EMBL" id="PBK85020.1"/>
    </source>
</evidence>
<evidence type="ECO:0008006" key="3">
    <source>
        <dbReference type="Google" id="ProtNLM"/>
    </source>
</evidence>
<sequence>MNNGSQTNQTNNLPEVVVSAVAENGQHDSSIPAQKRQSLAGGTPIVLYSLTDLPFADLEIDAMMEFNDSVKASISHDLEEEQANRLPEVTLSAFIETGQQESNIPVLKQRSYTSGSKRVIPSALADMYCADFVIESYIARNDDFGTVYAHLRRCWKDDFADMEHYLRKYEEKAHEEEQNLLVNGRITTIYTGCRRVWDLYANRVVPYWAVRKPPWGISHAWLDGLCLRQEDGLREDLRAQEWMIDVPTIGWVFLDAKVVCYFCGLGRPLCLKPGFFTDDRCWFKRAWTLQEISEEMIIGGETGDDGTLEEDIQVTFREQLASLRQIRESHIVFDVLSEMKNWVSTKPLDKIAGLGYILDLRYLPIYDGAQSEEDAWGALVDAMLRYSRVNLLFFYPEPGDGSKCWRPSWNQIMTKIHPSRQMMSLWDGKFKSTDDPDDSANTYLGGHTDSGYVRGLSHPSHNGMPRHGELVVKDDTGSTHTFKIFADHTYPIPESSYTLLFQCDRNEKSDYYWRLLFWVVGQRRPDGEFEKLSVFRMLDDDKGTSIRKLGILKYAEMALC</sequence>
<protein>
    <recommendedName>
        <fullName evidence="3">Heterokaryon incompatibility domain-containing protein</fullName>
    </recommendedName>
</protein>
<name>A0A2H3CT34_ARMGA</name>
<dbReference type="OrthoDB" id="2869873at2759"/>